<keyword evidence="11" id="KW-1185">Reference proteome</keyword>
<keyword evidence="6 9" id="KW-1133">Transmembrane helix</keyword>
<dbReference type="RefSeq" id="WP_211287183.1">
    <property type="nucleotide sequence ID" value="NZ_PDJI01000004.1"/>
</dbReference>
<feature type="transmembrane region" description="Helical" evidence="9">
    <location>
        <begin position="58"/>
        <end position="77"/>
    </location>
</feature>
<feature type="compositionally biased region" description="Basic and acidic residues" evidence="8">
    <location>
        <begin position="1268"/>
        <end position="1279"/>
    </location>
</feature>
<dbReference type="PRINTS" id="PR01806">
    <property type="entry name" value="VIRFACTRMVIN"/>
</dbReference>
<feature type="transmembrane region" description="Helical" evidence="9">
    <location>
        <begin position="499"/>
        <end position="521"/>
    </location>
</feature>
<dbReference type="CDD" id="cd13973">
    <property type="entry name" value="PK_MviN-like"/>
    <property type="match status" value="1"/>
</dbReference>
<dbReference type="CDD" id="cd13123">
    <property type="entry name" value="MATE_MurJ_like"/>
    <property type="match status" value="1"/>
</dbReference>
<feature type="transmembrane region" description="Helical" evidence="9">
    <location>
        <begin position="170"/>
        <end position="192"/>
    </location>
</feature>
<dbReference type="PANTHER" id="PTHR47019">
    <property type="entry name" value="LIPID II FLIPPASE MURJ"/>
    <property type="match status" value="1"/>
</dbReference>
<feature type="transmembrane region" description="Helical" evidence="9">
    <location>
        <begin position="250"/>
        <end position="275"/>
    </location>
</feature>
<feature type="compositionally biased region" description="Low complexity" evidence="8">
    <location>
        <begin position="1354"/>
        <end position="1376"/>
    </location>
</feature>
<evidence type="ECO:0000256" key="3">
    <source>
        <dbReference type="ARBA" id="ARBA00022692"/>
    </source>
</evidence>
<feature type="compositionally biased region" description="Low complexity" evidence="8">
    <location>
        <begin position="977"/>
        <end position="998"/>
    </location>
</feature>
<evidence type="ECO:0000313" key="11">
    <source>
        <dbReference type="Proteomes" id="UP000222106"/>
    </source>
</evidence>
<dbReference type="NCBIfam" id="TIGR01695">
    <property type="entry name" value="murJ_mviN"/>
    <property type="match status" value="1"/>
</dbReference>
<evidence type="ECO:0000256" key="8">
    <source>
        <dbReference type="SAM" id="MobiDB-lite"/>
    </source>
</evidence>
<feature type="compositionally biased region" description="Low complexity" evidence="8">
    <location>
        <begin position="1139"/>
        <end position="1157"/>
    </location>
</feature>
<dbReference type="Pfam" id="PF03023">
    <property type="entry name" value="MurJ"/>
    <property type="match status" value="1"/>
</dbReference>
<accession>A0A2A9ENG8</accession>
<comment type="caution">
    <text evidence="10">The sequence shown here is derived from an EMBL/GenBank/DDBJ whole genome shotgun (WGS) entry which is preliminary data.</text>
</comment>
<feature type="transmembrane region" description="Helical" evidence="9">
    <location>
        <begin position="97"/>
        <end position="122"/>
    </location>
</feature>
<feature type="transmembrane region" description="Helical" evidence="9">
    <location>
        <begin position="295"/>
        <end position="314"/>
    </location>
</feature>
<dbReference type="GO" id="GO:0005886">
    <property type="term" value="C:plasma membrane"/>
    <property type="evidence" value="ECO:0007669"/>
    <property type="project" value="UniProtKB-SubCell"/>
</dbReference>
<organism evidence="10 11">
    <name type="scientific">Georgenia soli</name>
    <dbReference type="NCBI Taxonomy" id="638953"/>
    <lineage>
        <taxon>Bacteria</taxon>
        <taxon>Bacillati</taxon>
        <taxon>Actinomycetota</taxon>
        <taxon>Actinomycetes</taxon>
        <taxon>Micrococcales</taxon>
        <taxon>Bogoriellaceae</taxon>
        <taxon>Georgenia</taxon>
    </lineage>
</organism>
<evidence type="ECO:0000313" key="10">
    <source>
        <dbReference type="EMBL" id="PFG39795.1"/>
    </source>
</evidence>
<keyword evidence="2" id="KW-1003">Cell membrane</keyword>
<dbReference type="Gene3D" id="1.10.510.10">
    <property type="entry name" value="Transferase(Phosphotransferase) domain 1"/>
    <property type="match status" value="1"/>
</dbReference>
<dbReference type="EMBL" id="PDJI01000004">
    <property type="protein sequence ID" value="PFG39795.1"/>
    <property type="molecule type" value="Genomic_DNA"/>
</dbReference>
<evidence type="ECO:0000256" key="7">
    <source>
        <dbReference type="ARBA" id="ARBA00023136"/>
    </source>
</evidence>
<evidence type="ECO:0000256" key="6">
    <source>
        <dbReference type="ARBA" id="ARBA00022989"/>
    </source>
</evidence>
<feature type="compositionally biased region" description="Basic and acidic residues" evidence="8">
    <location>
        <begin position="1230"/>
        <end position="1244"/>
    </location>
</feature>
<dbReference type="InterPro" id="IPR051050">
    <property type="entry name" value="Lipid_II_flippase_MurJ/MviN"/>
</dbReference>
<proteinExistence type="predicted"/>
<keyword evidence="4" id="KW-0133">Cell shape</keyword>
<dbReference type="InterPro" id="IPR011009">
    <property type="entry name" value="Kinase-like_dom_sf"/>
</dbReference>
<feature type="compositionally biased region" description="Pro residues" evidence="8">
    <location>
        <begin position="958"/>
        <end position="976"/>
    </location>
</feature>
<feature type="region of interest" description="Disordered" evidence="8">
    <location>
        <begin position="1343"/>
        <end position="1412"/>
    </location>
</feature>
<gene>
    <name evidence="10" type="ORF">ATJ97_2311</name>
</gene>
<dbReference type="GO" id="GO:0009252">
    <property type="term" value="P:peptidoglycan biosynthetic process"/>
    <property type="evidence" value="ECO:0007669"/>
    <property type="project" value="UniProtKB-KW"/>
</dbReference>
<feature type="transmembrane region" description="Helical" evidence="9">
    <location>
        <begin position="406"/>
        <end position="428"/>
    </location>
</feature>
<evidence type="ECO:0000256" key="1">
    <source>
        <dbReference type="ARBA" id="ARBA00004651"/>
    </source>
</evidence>
<feature type="compositionally biased region" description="Low complexity" evidence="8">
    <location>
        <begin position="1103"/>
        <end position="1114"/>
    </location>
</feature>
<dbReference type="PANTHER" id="PTHR47019:SF1">
    <property type="entry name" value="LIPID II FLIPPASE MURJ"/>
    <property type="match status" value="1"/>
</dbReference>
<keyword evidence="5" id="KW-0573">Peptidoglycan synthesis</keyword>
<protein>
    <submittedName>
        <fullName evidence="10">Murein biosynthesis integral membrane protein MurJ</fullName>
    </submittedName>
</protein>
<feature type="transmembrane region" description="Helical" evidence="9">
    <location>
        <begin position="475"/>
        <end position="493"/>
    </location>
</feature>
<dbReference type="SUPFAM" id="SSF56112">
    <property type="entry name" value="Protein kinase-like (PK-like)"/>
    <property type="match status" value="1"/>
</dbReference>
<feature type="region of interest" description="Disordered" evidence="8">
    <location>
        <begin position="1268"/>
        <end position="1300"/>
    </location>
</feature>
<feature type="compositionally biased region" description="Low complexity" evidence="8">
    <location>
        <begin position="662"/>
        <end position="674"/>
    </location>
</feature>
<dbReference type="GO" id="GO:0008360">
    <property type="term" value="P:regulation of cell shape"/>
    <property type="evidence" value="ECO:0007669"/>
    <property type="project" value="UniProtKB-KW"/>
</dbReference>
<feature type="transmembrane region" description="Helical" evidence="9">
    <location>
        <begin position="434"/>
        <end position="454"/>
    </location>
</feature>
<feature type="transmembrane region" description="Helical" evidence="9">
    <location>
        <begin position="128"/>
        <end position="149"/>
    </location>
</feature>
<evidence type="ECO:0000256" key="2">
    <source>
        <dbReference type="ARBA" id="ARBA00022475"/>
    </source>
</evidence>
<name>A0A2A9ENG8_9MICO</name>
<dbReference type="GO" id="GO:0015648">
    <property type="term" value="F:lipid-linked peptidoglycan transporter activity"/>
    <property type="evidence" value="ECO:0007669"/>
    <property type="project" value="TreeGrafter"/>
</dbReference>
<feature type="region of interest" description="Disordered" evidence="8">
    <location>
        <begin position="570"/>
        <end position="715"/>
    </location>
</feature>
<evidence type="ECO:0000256" key="4">
    <source>
        <dbReference type="ARBA" id="ARBA00022960"/>
    </source>
</evidence>
<feature type="transmembrane region" description="Helical" evidence="9">
    <location>
        <begin position="335"/>
        <end position="362"/>
    </location>
</feature>
<sequence>MSAARRRGVAGSSAVMFAGTLVSRVLGMVKSPLLLGAAIGINFGAANAFSVANKLPNLIYMLIAGGVLNAVLVPQIVRAIRNDADRGQAYVNRLLTLAMVGLGSVTVLLTLAAPLLVSLYAVNLPQEWYDVAVSFGYWCIPQLFFYGMYTLLGQVLNAREIFGPYMWAPALNNVVAILGLGAYLVVFGGTAAADDASAWTTSRVALLAGTATLGIVAQAVVLLVPLHRSGFRYRPQWGLRGSGLGKASRMAMWVFAALAANQAAYVVVSNAAAYAFRAGGGARDVAGNGAYDTAFLIYTLPTSLVTVSLVTALFTRMSSKAAAADLRAVRADLSVGLRTVSVFTVFATGALMVLALPVVRIIAATVTYAEVQSIANVVVAMLGGLVAVGVFTMCQRVYYAFEDARGLFRLQIPMILVLAAGAAASMLLPPRWTVVGIGVAMTLSNWIGALVTYLGLRQHLRTIDGGRVLRTHLRLVLAAVPSTLVGWGLLHLLGVDSGLGIFGALWRIAVVGTVMGVLYVVALRRLRVDELDTLARPVGKVLVAVGRRAPAPVGGMLVRAGAALAPAAVATTRSGGPDDHDGGPGGGPDGGPAGGPGGGPGGGPVGGPDGGPAGGPGGGPGCGSDSGSGRGPEGGPGGPGRSSGGGPGDTSVPDTGSPVPAPVAAAENVTVPPVGAAAGDPVRTLGHDARTGAEHDADKGSTALEARTDDAGRGTRHVLDERYELGAALETTVGGVDRRRAHDTILDRPVEALVLPPAGSGVADVLDAARRAALVEDHRLAQVLDVGSDGTSAYVVTDPVTGPSLAELTAHGPLEAEQARAVIGEATSALESARRHGVRHLALRPEALHVTPDGEVLITGLGTDAVLLGLADPDGSPLAATRRDATDLVRLLYLCLTGLWPAVDEEPPAPRSLNPEVPGDLDELCTRTLVDNDGPRSTGELIRLLAPWPDVDAASVLGPPPAPPSAAPAPSAPPAAEPAEGAPAPGSSRTGEAPSAGPAGNGGSTGAGAAAAVATGAAGAAGAAVAGSTVAGAAAGTEQAGGHRLVPTWARVHADPEPVTDPAAAAPPAPMNDPTATAPLDAVTAVDPDAVDDAAVTVAGPATAVQPTAGGPDAGPAPAPPSTDPAAVVGPPPPPPVVPSSAPAPAGTAALPLQAATDRPATAPGPRTLSWTPKRPASPAQPPGFPQILDVTDADRATPSSRHTKNPGALAGLAVIAGSAVESLKQGARKAAEGTKEGARKAAEGTRTAAAATRETVGSAVVAGKEKVAEAGEARRSRPETAPIPTQQVPVRPSYDDDSLSAVDGPEVPFAERRINPTPVVLVAVAALVLVLFLVATRTLLAPPEPVSLPRNNPAPTASAEPTPTAEPTPEQSATTQEPAAGPPLIASLAPLDPEGDGGENPDLASRAMDGDPATYWRSRSYVNPEYGMKTGIGLAVTLQQPATVSSVEIDLRGTGGLVQIRSTSPETPTEGDVLAEGEMGPGTVFRFDPVETESLVLWFPRLPTAESDGKNRIELAEVRVG</sequence>
<feature type="region of interest" description="Disordered" evidence="8">
    <location>
        <begin position="1055"/>
        <end position="1078"/>
    </location>
</feature>
<feature type="compositionally biased region" description="Gly residues" evidence="8">
    <location>
        <begin position="583"/>
        <end position="648"/>
    </location>
</feature>
<feature type="region of interest" description="Disordered" evidence="8">
    <location>
        <begin position="1103"/>
        <end position="1186"/>
    </location>
</feature>
<feature type="region of interest" description="Disordered" evidence="8">
    <location>
        <begin position="1228"/>
        <end position="1251"/>
    </location>
</feature>
<dbReference type="Proteomes" id="UP000222106">
    <property type="component" value="Unassembled WGS sequence"/>
</dbReference>
<evidence type="ECO:0000256" key="9">
    <source>
        <dbReference type="SAM" id="Phobius"/>
    </source>
</evidence>
<feature type="transmembrane region" description="Helical" evidence="9">
    <location>
        <begin position="374"/>
        <end position="394"/>
    </location>
</feature>
<feature type="transmembrane region" description="Helical" evidence="9">
    <location>
        <begin position="1320"/>
        <end position="1341"/>
    </location>
</feature>
<feature type="transmembrane region" description="Helical" evidence="9">
    <location>
        <begin position="204"/>
        <end position="226"/>
    </location>
</feature>
<feature type="region of interest" description="Disordered" evidence="8">
    <location>
        <begin position="955"/>
        <end position="1008"/>
    </location>
</feature>
<dbReference type="InterPro" id="IPR004268">
    <property type="entry name" value="MurJ"/>
</dbReference>
<reference evidence="10 11" key="1">
    <citation type="submission" date="2017-10" db="EMBL/GenBank/DDBJ databases">
        <title>Sequencing the genomes of 1000 actinobacteria strains.</title>
        <authorList>
            <person name="Klenk H.-P."/>
        </authorList>
    </citation>
    <scope>NUCLEOTIDE SEQUENCE [LARGE SCALE GENOMIC DNA]</scope>
    <source>
        <strain evidence="10 11">DSM 21838</strain>
    </source>
</reference>
<comment type="subcellular location">
    <subcellularLocation>
        <location evidence="1">Cell membrane</location>
        <topology evidence="1">Multi-pass membrane protein</topology>
    </subcellularLocation>
</comment>
<keyword evidence="3 9" id="KW-0812">Transmembrane</keyword>
<evidence type="ECO:0000256" key="5">
    <source>
        <dbReference type="ARBA" id="ARBA00022984"/>
    </source>
</evidence>
<feature type="compositionally biased region" description="Basic and acidic residues" evidence="8">
    <location>
        <begin position="685"/>
        <end position="699"/>
    </location>
</feature>
<dbReference type="GO" id="GO:0034204">
    <property type="term" value="P:lipid translocation"/>
    <property type="evidence" value="ECO:0007669"/>
    <property type="project" value="TreeGrafter"/>
</dbReference>
<feature type="compositionally biased region" description="Basic and acidic residues" evidence="8">
    <location>
        <begin position="706"/>
        <end position="715"/>
    </location>
</feature>
<keyword evidence="7 9" id="KW-0472">Membrane</keyword>